<dbReference type="InterPro" id="IPR030390">
    <property type="entry name" value="MeTrfase_TrmA_AS"/>
</dbReference>
<dbReference type="EMBL" id="QFQB01000081">
    <property type="protein sequence ID" value="PZQ44704.1"/>
    <property type="molecule type" value="Genomic_DNA"/>
</dbReference>
<evidence type="ECO:0000313" key="8">
    <source>
        <dbReference type="Proteomes" id="UP000249417"/>
    </source>
</evidence>
<dbReference type="InterPro" id="IPR002792">
    <property type="entry name" value="TRAM_dom"/>
</dbReference>
<dbReference type="PANTHER" id="PTHR11061:SF30">
    <property type="entry name" value="TRNA (URACIL(54)-C(5))-METHYLTRANSFERASE"/>
    <property type="match status" value="1"/>
</dbReference>
<keyword evidence="3 4" id="KW-0949">S-adenosyl-L-methionine</keyword>
<dbReference type="SUPFAM" id="SSF53335">
    <property type="entry name" value="S-adenosyl-L-methionine-dependent methyltransferases"/>
    <property type="match status" value="1"/>
</dbReference>
<sequence length="443" mass="48355">MILLFMNIEKSPVQTGLFLCMGRGMKDVSLKISDVGMNGDGIARLENGEVVFVPFSVPGDIVMAKVGKDHDGQNRAKITSILLKSPSRTEPPCRHFGVCGGCSLQHLNEEAYREFKKNQIIWALQKCGVQMPKVFEHIFISAGTRRRANFAAVVTKAKTTIGFHERRSSNIRDVPDCLLIDDDVRVVMEGFRPFLRAIAGEGAKMDILIQCVNGAREIALTGKIAPGWEAQQALADALRTLDLARISLRSRDYESYEILLEAKPFFASFDSLVVNLAPGAFLQPSEKGERALTKCVIDGAGDASCIVDLFCGNGTFTGPLMTNRKIIATDFAPDAIASLQKAGIDARLRNLFKEPFGVKELDGVDCVILDPPRAGAGAQVAQIANSKVNLVVYVSCNSQTFAKDASVLLGGDFVLEKLTLIDQFIWSPHSEIVGVFRRRAFNA</sequence>
<dbReference type="InterPro" id="IPR012340">
    <property type="entry name" value="NA-bd_OB-fold"/>
</dbReference>
<comment type="caution">
    <text evidence="7">The sequence shown here is derived from an EMBL/GenBank/DDBJ whole genome shotgun (WGS) entry which is preliminary data.</text>
</comment>
<dbReference type="GO" id="GO:0070041">
    <property type="term" value="F:rRNA (uridine-C5-)-methyltransferase activity"/>
    <property type="evidence" value="ECO:0007669"/>
    <property type="project" value="TreeGrafter"/>
</dbReference>
<evidence type="ECO:0000313" key="7">
    <source>
        <dbReference type="EMBL" id="PZQ44704.1"/>
    </source>
</evidence>
<dbReference type="PROSITE" id="PS51687">
    <property type="entry name" value="SAM_MT_RNA_M5U"/>
    <property type="match status" value="1"/>
</dbReference>
<name>A0A2W5MV81_9BACT</name>
<feature type="binding site" evidence="4">
    <location>
        <position position="310"/>
    </location>
    <ligand>
        <name>S-adenosyl-L-methionine</name>
        <dbReference type="ChEBI" id="CHEBI:59789"/>
    </ligand>
</feature>
<reference evidence="7 8" key="1">
    <citation type="submission" date="2017-08" db="EMBL/GenBank/DDBJ databases">
        <title>Infants hospitalized years apart are colonized by the same room-sourced microbial strains.</title>
        <authorList>
            <person name="Brooks B."/>
            <person name="Olm M.R."/>
            <person name="Firek B.A."/>
            <person name="Baker R."/>
            <person name="Thomas B.C."/>
            <person name="Morowitz M.J."/>
            <person name="Banfield J.F."/>
        </authorList>
    </citation>
    <scope>NUCLEOTIDE SEQUENCE [LARGE SCALE GENOMIC DNA]</scope>
    <source>
        <strain evidence="7">S2_005_002_R2_29</strain>
    </source>
</reference>
<dbReference type="InterPro" id="IPR010280">
    <property type="entry name" value="U5_MeTrfase_fam"/>
</dbReference>
<organism evidence="7 8">
    <name type="scientific">Micavibrio aeruginosavorus</name>
    <dbReference type="NCBI Taxonomy" id="349221"/>
    <lineage>
        <taxon>Bacteria</taxon>
        <taxon>Pseudomonadati</taxon>
        <taxon>Bdellovibrionota</taxon>
        <taxon>Bdellovibrionia</taxon>
        <taxon>Bdellovibrionales</taxon>
        <taxon>Pseudobdellovibrionaceae</taxon>
        <taxon>Micavibrio</taxon>
    </lineage>
</organism>
<dbReference type="Gene3D" id="2.40.50.1070">
    <property type="match status" value="1"/>
</dbReference>
<feature type="active site" description="Nucleophile" evidence="4">
    <location>
        <position position="396"/>
    </location>
</feature>
<feature type="binding site" evidence="4">
    <location>
        <position position="370"/>
    </location>
    <ligand>
        <name>S-adenosyl-L-methionine</name>
        <dbReference type="ChEBI" id="CHEBI:59789"/>
    </ligand>
</feature>
<evidence type="ECO:0000259" key="6">
    <source>
        <dbReference type="PROSITE" id="PS50926"/>
    </source>
</evidence>
<evidence type="ECO:0000256" key="3">
    <source>
        <dbReference type="ARBA" id="ARBA00022691"/>
    </source>
</evidence>
<feature type="binding site" evidence="4">
    <location>
        <position position="283"/>
    </location>
    <ligand>
        <name>S-adenosyl-L-methionine</name>
        <dbReference type="ChEBI" id="CHEBI:59789"/>
    </ligand>
</feature>
<dbReference type="GO" id="GO:0051539">
    <property type="term" value="F:4 iron, 4 sulfur cluster binding"/>
    <property type="evidence" value="ECO:0007669"/>
    <property type="project" value="UniProtKB-KW"/>
</dbReference>
<dbReference type="Pfam" id="PF05958">
    <property type="entry name" value="tRNA_U5-meth_tr"/>
    <property type="match status" value="1"/>
</dbReference>
<dbReference type="Proteomes" id="UP000249417">
    <property type="component" value="Unassembled WGS sequence"/>
</dbReference>
<dbReference type="InterPro" id="IPR029063">
    <property type="entry name" value="SAM-dependent_MTases_sf"/>
</dbReference>
<keyword evidence="1 4" id="KW-0489">Methyltransferase</keyword>
<dbReference type="AlphaFoldDB" id="A0A2W5MV81"/>
<protein>
    <recommendedName>
        <fullName evidence="6">TRAM domain-containing protein</fullName>
    </recommendedName>
</protein>
<feature type="domain" description="TRAM" evidence="6">
    <location>
        <begin position="18"/>
        <end position="80"/>
    </location>
</feature>
<evidence type="ECO:0000256" key="2">
    <source>
        <dbReference type="ARBA" id="ARBA00022679"/>
    </source>
</evidence>
<dbReference type="PANTHER" id="PTHR11061">
    <property type="entry name" value="RNA M5U METHYLTRANSFERASE"/>
    <property type="match status" value="1"/>
</dbReference>
<feature type="active site" evidence="5">
    <location>
        <position position="396"/>
    </location>
</feature>
<dbReference type="Pfam" id="PF01938">
    <property type="entry name" value="TRAM"/>
    <property type="match status" value="1"/>
</dbReference>
<feature type="binding site" evidence="4">
    <location>
        <position position="330"/>
    </location>
    <ligand>
        <name>S-adenosyl-L-methionine</name>
        <dbReference type="ChEBI" id="CHEBI:59789"/>
    </ligand>
</feature>
<gene>
    <name evidence="7" type="ORF">DI551_09550</name>
</gene>
<dbReference type="PROSITE" id="PS01230">
    <property type="entry name" value="TRMA_1"/>
    <property type="match status" value="1"/>
</dbReference>
<evidence type="ECO:0000256" key="1">
    <source>
        <dbReference type="ARBA" id="ARBA00022603"/>
    </source>
</evidence>
<dbReference type="SUPFAM" id="SSF50249">
    <property type="entry name" value="Nucleic acid-binding proteins"/>
    <property type="match status" value="1"/>
</dbReference>
<proteinExistence type="inferred from homology"/>
<dbReference type="CDD" id="cd02440">
    <property type="entry name" value="AdoMet_MTases"/>
    <property type="match status" value="1"/>
</dbReference>
<evidence type="ECO:0000256" key="4">
    <source>
        <dbReference type="PROSITE-ProRule" id="PRU01024"/>
    </source>
</evidence>
<evidence type="ECO:0000256" key="5">
    <source>
        <dbReference type="PROSITE-ProRule" id="PRU10015"/>
    </source>
</evidence>
<dbReference type="Gene3D" id="2.40.50.140">
    <property type="entry name" value="Nucleic acid-binding proteins"/>
    <property type="match status" value="1"/>
</dbReference>
<accession>A0A2W5MV81</accession>
<dbReference type="Gene3D" id="3.40.50.150">
    <property type="entry name" value="Vaccinia Virus protein VP39"/>
    <property type="match status" value="1"/>
</dbReference>
<dbReference type="PROSITE" id="PS50926">
    <property type="entry name" value="TRAM"/>
    <property type="match status" value="1"/>
</dbReference>
<dbReference type="GO" id="GO:0070475">
    <property type="term" value="P:rRNA base methylation"/>
    <property type="evidence" value="ECO:0007669"/>
    <property type="project" value="TreeGrafter"/>
</dbReference>
<comment type="similarity">
    <text evidence="4">Belongs to the class I-like SAM-binding methyltransferase superfamily. RNA M5U methyltransferase family.</text>
</comment>
<keyword evidence="2 4" id="KW-0808">Transferase</keyword>